<dbReference type="EMBL" id="LGFU01000003">
    <property type="protein sequence ID" value="KUK46968.1"/>
    <property type="molecule type" value="Genomic_DNA"/>
</dbReference>
<dbReference type="AlphaFoldDB" id="A0A101FZ59"/>
<keyword evidence="1" id="KW-0472">Membrane</keyword>
<feature type="transmembrane region" description="Helical" evidence="1">
    <location>
        <begin position="49"/>
        <end position="70"/>
    </location>
</feature>
<keyword evidence="1" id="KW-1133">Transmembrane helix</keyword>
<evidence type="ECO:0000313" key="2">
    <source>
        <dbReference type="EMBL" id="KUK46968.1"/>
    </source>
</evidence>
<gene>
    <name evidence="2" type="ORF">XD73_0165</name>
</gene>
<organism evidence="2 3">
    <name type="scientific">Anaerolinea thermophila</name>
    <dbReference type="NCBI Taxonomy" id="167964"/>
    <lineage>
        <taxon>Bacteria</taxon>
        <taxon>Bacillati</taxon>
        <taxon>Chloroflexota</taxon>
        <taxon>Anaerolineae</taxon>
        <taxon>Anaerolineales</taxon>
        <taxon>Anaerolineaceae</taxon>
        <taxon>Anaerolinea</taxon>
    </lineage>
</organism>
<reference evidence="2 3" key="1">
    <citation type="journal article" date="2015" name="MBio">
        <title>Genome-Resolved Metagenomic Analysis Reveals Roles for Candidate Phyla and Other Microbial Community Members in Biogeochemical Transformations in Oil Reservoirs.</title>
        <authorList>
            <person name="Hu P."/>
            <person name="Tom L."/>
            <person name="Singh A."/>
            <person name="Thomas B.C."/>
            <person name="Baker B.J."/>
            <person name="Piceno Y.M."/>
            <person name="Andersen G.L."/>
            <person name="Banfield J.F."/>
        </authorList>
    </citation>
    <scope>NUCLEOTIDE SEQUENCE [LARGE SCALE GENOMIC DNA]</scope>
    <source>
        <strain evidence="2">46_16</strain>
    </source>
</reference>
<evidence type="ECO:0000256" key="1">
    <source>
        <dbReference type="SAM" id="Phobius"/>
    </source>
</evidence>
<proteinExistence type="predicted"/>
<sequence length="93" mass="10362">MDTQNKSNELDEKIKKTIRKQYLTVALVTIGIAAAAIGIGYLIDLARGSQPMFMLIGLVVSAPLTVWINFGIIKRKLIAINQELEEQSEKDME</sequence>
<keyword evidence="1" id="KW-0812">Transmembrane</keyword>
<accession>A0A101FZ59</accession>
<evidence type="ECO:0000313" key="3">
    <source>
        <dbReference type="Proteomes" id="UP000064249"/>
    </source>
</evidence>
<comment type="caution">
    <text evidence="2">The sequence shown here is derived from an EMBL/GenBank/DDBJ whole genome shotgun (WGS) entry which is preliminary data.</text>
</comment>
<feature type="transmembrane region" description="Helical" evidence="1">
    <location>
        <begin position="21"/>
        <end position="43"/>
    </location>
</feature>
<protein>
    <recommendedName>
        <fullName evidence="4">AtpZ/AtpI family protein</fullName>
    </recommendedName>
</protein>
<evidence type="ECO:0008006" key="4">
    <source>
        <dbReference type="Google" id="ProtNLM"/>
    </source>
</evidence>
<name>A0A101FZ59_9CHLR</name>
<dbReference type="Proteomes" id="UP000064249">
    <property type="component" value="Unassembled WGS sequence"/>
</dbReference>